<evidence type="ECO:0000313" key="2">
    <source>
        <dbReference type="EMBL" id="ROT68822.1"/>
    </source>
</evidence>
<dbReference type="Proteomes" id="UP000283509">
    <property type="component" value="Unassembled WGS sequence"/>
</dbReference>
<dbReference type="OrthoDB" id="239701at2759"/>
<feature type="compositionally biased region" description="Low complexity" evidence="1">
    <location>
        <begin position="12"/>
        <end position="24"/>
    </location>
</feature>
<keyword evidence="3" id="KW-1185">Reference proteome</keyword>
<gene>
    <name evidence="2" type="ORF">C7M84_013023</name>
</gene>
<feature type="region of interest" description="Disordered" evidence="1">
    <location>
        <begin position="12"/>
        <end position="48"/>
    </location>
</feature>
<proteinExistence type="predicted"/>
<reference evidence="2 3" key="2">
    <citation type="submission" date="2019-01" db="EMBL/GenBank/DDBJ databases">
        <title>The decoding of complex shrimp genome reveals the adaptation for benthos swimmer, frequently molting mechanism and breeding impact on genome.</title>
        <authorList>
            <person name="Sun Y."/>
            <person name="Gao Y."/>
            <person name="Yu Y."/>
        </authorList>
    </citation>
    <scope>NUCLEOTIDE SEQUENCE [LARGE SCALE GENOMIC DNA]</scope>
    <source>
        <tissue evidence="2">Muscle</tissue>
    </source>
</reference>
<evidence type="ECO:0000313" key="3">
    <source>
        <dbReference type="Proteomes" id="UP000283509"/>
    </source>
</evidence>
<dbReference type="AlphaFoldDB" id="A0A3R7M6Z1"/>
<accession>A0A3R7M6Z1</accession>
<name>A0A3R7M6Z1_PENVA</name>
<sequence length="104" mass="11426">MILRRGGCVDLRSSVVPSRPSGRGLDTRDTESSRQMQHGRSEPTRFRYGGVGFEDQLRGSDDSIGTLPNDLDHGYVAVGPDSMQGSSALSASRDREWRALMEAR</sequence>
<reference evidence="2 3" key="1">
    <citation type="submission" date="2018-04" db="EMBL/GenBank/DDBJ databases">
        <authorList>
            <person name="Zhang X."/>
            <person name="Yuan J."/>
            <person name="Li F."/>
            <person name="Xiang J."/>
        </authorList>
    </citation>
    <scope>NUCLEOTIDE SEQUENCE [LARGE SCALE GENOMIC DNA]</scope>
    <source>
        <tissue evidence="2">Muscle</tissue>
    </source>
</reference>
<dbReference type="EMBL" id="QCYY01002630">
    <property type="protein sequence ID" value="ROT68822.1"/>
    <property type="molecule type" value="Genomic_DNA"/>
</dbReference>
<evidence type="ECO:0000256" key="1">
    <source>
        <dbReference type="SAM" id="MobiDB-lite"/>
    </source>
</evidence>
<organism evidence="2 3">
    <name type="scientific">Penaeus vannamei</name>
    <name type="common">Whiteleg shrimp</name>
    <name type="synonym">Litopenaeus vannamei</name>
    <dbReference type="NCBI Taxonomy" id="6689"/>
    <lineage>
        <taxon>Eukaryota</taxon>
        <taxon>Metazoa</taxon>
        <taxon>Ecdysozoa</taxon>
        <taxon>Arthropoda</taxon>
        <taxon>Crustacea</taxon>
        <taxon>Multicrustacea</taxon>
        <taxon>Malacostraca</taxon>
        <taxon>Eumalacostraca</taxon>
        <taxon>Eucarida</taxon>
        <taxon>Decapoda</taxon>
        <taxon>Dendrobranchiata</taxon>
        <taxon>Penaeoidea</taxon>
        <taxon>Penaeidae</taxon>
        <taxon>Penaeus</taxon>
    </lineage>
</organism>
<comment type="caution">
    <text evidence="2">The sequence shown here is derived from an EMBL/GenBank/DDBJ whole genome shotgun (WGS) entry which is preliminary data.</text>
</comment>
<protein>
    <submittedName>
        <fullName evidence="2">Uncharacterized protein</fullName>
    </submittedName>
</protein>